<dbReference type="InterPro" id="IPR036883">
    <property type="entry name" value="PDCD5-like_sf"/>
</dbReference>
<reference evidence="3" key="1">
    <citation type="journal article" date="2014" name="Genome Announc.">
        <title>Genome sequence of the yeast Cyberlindnera fabianii (Hansenula fabianii).</title>
        <authorList>
            <person name="Freel K.C."/>
            <person name="Sarilar V."/>
            <person name="Neuveglise C."/>
            <person name="Devillers H."/>
            <person name="Friedrich A."/>
            <person name="Schacherer J."/>
        </authorList>
    </citation>
    <scope>NUCLEOTIDE SEQUENCE</scope>
    <source>
        <strain evidence="3">YJS4271</strain>
    </source>
</reference>
<organism evidence="3">
    <name type="scientific">Cyberlindnera fabianii</name>
    <name type="common">Yeast</name>
    <name type="synonym">Hansenula fabianii</name>
    <dbReference type="NCBI Taxonomy" id="36022"/>
    <lineage>
        <taxon>Eukaryota</taxon>
        <taxon>Fungi</taxon>
        <taxon>Dikarya</taxon>
        <taxon>Ascomycota</taxon>
        <taxon>Saccharomycotina</taxon>
        <taxon>Saccharomycetes</taxon>
        <taxon>Phaffomycetales</taxon>
        <taxon>Phaffomycetaceae</taxon>
        <taxon>Cyberlindnera</taxon>
    </lineage>
</organism>
<dbReference type="VEuPathDB" id="FungiDB:BON22_1703"/>
<dbReference type="PANTHER" id="PTHR10840">
    <property type="entry name" value="PROGRAMMED CELL DEATH PROTEIN 5"/>
    <property type="match status" value="1"/>
</dbReference>
<dbReference type="EMBL" id="LK052886">
    <property type="protein sequence ID" value="CDR37699.1"/>
    <property type="molecule type" value="Genomic_DNA"/>
</dbReference>
<dbReference type="InterPro" id="IPR002836">
    <property type="entry name" value="PDCD5-like"/>
</dbReference>
<comment type="similarity">
    <text evidence="1">Belongs to the PDCD5 family.</text>
</comment>
<protein>
    <submittedName>
        <fullName evidence="3">CYFA0S01e15236g1_1</fullName>
    </submittedName>
</protein>
<dbReference type="Pfam" id="PF01984">
    <property type="entry name" value="dsDNA_bind"/>
    <property type="match status" value="1"/>
</dbReference>
<evidence type="ECO:0000256" key="2">
    <source>
        <dbReference type="SAM" id="MobiDB-lite"/>
    </source>
</evidence>
<proteinExistence type="inferred from homology"/>
<dbReference type="AlphaFoldDB" id="A0A061ASJ1"/>
<dbReference type="Gene3D" id="1.10.8.140">
    <property type="entry name" value="PDCD5-like"/>
    <property type="match status" value="1"/>
</dbReference>
<dbReference type="GO" id="GO:0005634">
    <property type="term" value="C:nucleus"/>
    <property type="evidence" value="ECO:0007669"/>
    <property type="project" value="TreeGrafter"/>
</dbReference>
<dbReference type="PhylomeDB" id="A0A061ASJ1"/>
<evidence type="ECO:0000313" key="3">
    <source>
        <dbReference type="EMBL" id="CDR37699.1"/>
    </source>
</evidence>
<gene>
    <name evidence="3" type="ORF">CYFA0S_01e15236g</name>
</gene>
<feature type="region of interest" description="Disordered" evidence="2">
    <location>
        <begin position="16"/>
        <end position="40"/>
    </location>
</feature>
<dbReference type="SUPFAM" id="SSF46950">
    <property type="entry name" value="Double-stranded DNA-binding domain"/>
    <property type="match status" value="1"/>
</dbReference>
<dbReference type="PIRSF" id="PIRSF015730">
    <property type="entry name" value="TFAR19"/>
    <property type="match status" value="1"/>
</dbReference>
<accession>A0A061ASJ1</accession>
<dbReference type="GO" id="GO:0003677">
    <property type="term" value="F:DNA binding"/>
    <property type="evidence" value="ECO:0007669"/>
    <property type="project" value="InterPro"/>
</dbReference>
<dbReference type="OrthoDB" id="10252486at2759"/>
<dbReference type="GO" id="GO:0005829">
    <property type="term" value="C:cytosol"/>
    <property type="evidence" value="ECO:0007669"/>
    <property type="project" value="TreeGrafter"/>
</dbReference>
<sequence length="125" mass="13966">MDDAELEAIRAARLKELQKSSGQGGSQEGQSSGLSAALDQVLEPAARERLSRVNMVRPDRAKAVEQYIMRLAQSGQVRRKLGESDIVEILNGLARDEQKKNETTIVFSRRQTALDEDDDDDDFFD</sequence>
<evidence type="ECO:0000256" key="1">
    <source>
        <dbReference type="ARBA" id="ARBA00010490"/>
    </source>
</evidence>
<dbReference type="PANTHER" id="PTHR10840:SF0">
    <property type="entry name" value="PROGRAMMED CELL DEATH PROTEIN 5"/>
    <property type="match status" value="1"/>
</dbReference>
<name>A0A061ASJ1_CYBFA</name>